<evidence type="ECO:0000313" key="2">
    <source>
        <dbReference type="Proteomes" id="UP001358586"/>
    </source>
</evidence>
<name>A0ABR0P3H7_GOSAR</name>
<proteinExistence type="predicted"/>
<keyword evidence="2" id="KW-1185">Reference proteome</keyword>
<evidence type="ECO:0000313" key="1">
    <source>
        <dbReference type="EMBL" id="KAK5812695.1"/>
    </source>
</evidence>
<gene>
    <name evidence="1" type="ORF">PVK06_028133</name>
</gene>
<accession>A0ABR0P3H7</accession>
<reference evidence="1 2" key="1">
    <citation type="submission" date="2023-03" db="EMBL/GenBank/DDBJ databases">
        <title>WGS of Gossypium arboreum.</title>
        <authorList>
            <person name="Yu D."/>
        </authorList>
    </citation>
    <scope>NUCLEOTIDE SEQUENCE [LARGE SCALE GENOMIC DNA]</scope>
    <source>
        <tissue evidence="1">Leaf</tissue>
    </source>
</reference>
<dbReference type="EMBL" id="JARKNE010000008">
    <property type="protein sequence ID" value="KAK5812695.1"/>
    <property type="molecule type" value="Genomic_DNA"/>
</dbReference>
<sequence>MVVGKIKFDRVLNRKAILTILQGIWQSDEVLNVRDIGINIFVVSFATEMGMNQAMMDSSWTTFGGTKTVDCSRCFNTGLGCRYIANRVPKGAVCLRCCDTALKICLS</sequence>
<comment type="caution">
    <text evidence="1">The sequence shown here is derived from an EMBL/GenBank/DDBJ whole genome shotgun (WGS) entry which is preliminary data.</text>
</comment>
<dbReference type="Proteomes" id="UP001358586">
    <property type="component" value="Chromosome 8"/>
</dbReference>
<organism evidence="1 2">
    <name type="scientific">Gossypium arboreum</name>
    <name type="common">Tree cotton</name>
    <name type="synonym">Gossypium nanking</name>
    <dbReference type="NCBI Taxonomy" id="29729"/>
    <lineage>
        <taxon>Eukaryota</taxon>
        <taxon>Viridiplantae</taxon>
        <taxon>Streptophyta</taxon>
        <taxon>Embryophyta</taxon>
        <taxon>Tracheophyta</taxon>
        <taxon>Spermatophyta</taxon>
        <taxon>Magnoliopsida</taxon>
        <taxon>eudicotyledons</taxon>
        <taxon>Gunneridae</taxon>
        <taxon>Pentapetalae</taxon>
        <taxon>rosids</taxon>
        <taxon>malvids</taxon>
        <taxon>Malvales</taxon>
        <taxon>Malvaceae</taxon>
        <taxon>Malvoideae</taxon>
        <taxon>Gossypium</taxon>
    </lineage>
</organism>
<protein>
    <submittedName>
        <fullName evidence="1">Uncharacterized protein</fullName>
    </submittedName>
</protein>